<dbReference type="GO" id="GO:0046872">
    <property type="term" value="F:metal ion binding"/>
    <property type="evidence" value="ECO:0007669"/>
    <property type="project" value="UniProtKB-KW"/>
</dbReference>
<dbReference type="InterPro" id="IPR016454">
    <property type="entry name" value="Cysteine_dSase"/>
</dbReference>
<comment type="function">
    <text evidence="13">Master enzyme that delivers sulfur to a number of partners involved in Fe-S cluster assembly, tRNA modification or cofactor biosynthesis. Catalyzes the removal of elemental sulfur atoms from cysteine to produce alanine. Functions as a sulfur delivery protein for Fe-S cluster synthesis onto IscU, an Fe-S scaffold assembly protein, as well as other S acceptor proteins.</text>
</comment>
<keyword evidence="8 13" id="KW-0663">Pyridoxal phosphate</keyword>
<reference evidence="17" key="1">
    <citation type="submission" date="2016-08" db="EMBL/GenBank/DDBJ databases">
        <authorList>
            <person name="Varghese N."/>
            <person name="Submissions Spin"/>
        </authorList>
    </citation>
    <scope>NUCLEOTIDE SEQUENCE [LARGE SCALE GENOMIC DNA]</scope>
    <source>
        <strain evidence="17">R-53248</strain>
    </source>
</reference>
<dbReference type="FunFam" id="3.40.640.10:FF:000003">
    <property type="entry name" value="Cysteine desulfurase IscS"/>
    <property type="match status" value="1"/>
</dbReference>
<evidence type="ECO:0000259" key="15">
    <source>
        <dbReference type="Pfam" id="PF00266"/>
    </source>
</evidence>
<dbReference type="Gene3D" id="3.40.640.10">
    <property type="entry name" value="Type I PLP-dependent aspartate aminotransferase-like (Major domain)"/>
    <property type="match status" value="1"/>
</dbReference>
<dbReference type="PROSITE" id="PS00595">
    <property type="entry name" value="AA_TRANSFER_CLASS_5"/>
    <property type="match status" value="1"/>
</dbReference>
<dbReference type="GO" id="GO:0044571">
    <property type="term" value="P:[2Fe-2S] cluster assembly"/>
    <property type="evidence" value="ECO:0007669"/>
    <property type="project" value="UniProtKB-UniRule"/>
</dbReference>
<feature type="modified residue" description="N6-(pyridoxal phosphate)lysine" evidence="13">
    <location>
        <position position="206"/>
    </location>
</feature>
<evidence type="ECO:0000313" key="17">
    <source>
        <dbReference type="Proteomes" id="UP000199670"/>
    </source>
</evidence>
<evidence type="ECO:0000256" key="7">
    <source>
        <dbReference type="ARBA" id="ARBA00022723"/>
    </source>
</evidence>
<dbReference type="Pfam" id="PF00266">
    <property type="entry name" value="Aminotran_5"/>
    <property type="match status" value="1"/>
</dbReference>
<feature type="active site" description="Cysteine persulfide intermediate" evidence="13">
    <location>
        <position position="328"/>
    </location>
</feature>
<dbReference type="NCBIfam" id="TIGR02006">
    <property type="entry name" value="IscS"/>
    <property type="match status" value="1"/>
</dbReference>
<keyword evidence="13" id="KW-0963">Cytoplasm</keyword>
<feature type="binding site" evidence="13">
    <location>
        <position position="243"/>
    </location>
    <ligand>
        <name>pyridoxal 5'-phosphate</name>
        <dbReference type="ChEBI" id="CHEBI:597326"/>
    </ligand>
</feature>
<dbReference type="FunFam" id="3.90.1150.10:FF:000002">
    <property type="entry name" value="Cysteine desulfurase IscS"/>
    <property type="match status" value="1"/>
</dbReference>
<dbReference type="PANTHER" id="PTHR11601">
    <property type="entry name" value="CYSTEINE DESULFURYLASE FAMILY MEMBER"/>
    <property type="match status" value="1"/>
</dbReference>
<protein>
    <recommendedName>
        <fullName evidence="12 13">Cysteine desulfurase IscS</fullName>
        <ecNumber evidence="4 13">2.8.1.7</ecNumber>
    </recommendedName>
</protein>
<evidence type="ECO:0000313" key="16">
    <source>
        <dbReference type="EMBL" id="SCC02977.1"/>
    </source>
</evidence>
<dbReference type="OrthoDB" id="9808002at2"/>
<dbReference type="RefSeq" id="WP_091347800.1">
    <property type="nucleotide sequence ID" value="NZ_FMAQ01000004.1"/>
</dbReference>
<comment type="subcellular location">
    <subcellularLocation>
        <location evidence="13">Cytoplasm</location>
    </subcellularLocation>
</comment>
<dbReference type="InterPro" id="IPR015422">
    <property type="entry name" value="PyrdxlP-dep_Trfase_small"/>
</dbReference>
<dbReference type="Gene3D" id="3.90.1150.10">
    <property type="entry name" value="Aspartate Aminotransferase, domain 1"/>
    <property type="match status" value="1"/>
</dbReference>
<keyword evidence="10 13" id="KW-0411">Iron-sulfur</keyword>
<feature type="binding site" evidence="13">
    <location>
        <begin position="203"/>
        <end position="205"/>
    </location>
    <ligand>
        <name>pyridoxal 5'-phosphate</name>
        <dbReference type="ChEBI" id="CHEBI:597326"/>
    </ligand>
</feature>
<dbReference type="GO" id="GO:0051537">
    <property type="term" value="F:2 iron, 2 sulfur cluster binding"/>
    <property type="evidence" value="ECO:0007669"/>
    <property type="project" value="UniProtKB-UniRule"/>
</dbReference>
<keyword evidence="17" id="KW-1185">Reference proteome</keyword>
<keyword evidence="5 13" id="KW-0808">Transferase</keyword>
<keyword evidence="9 13" id="KW-0408">Iron</keyword>
<dbReference type="GO" id="GO:0031071">
    <property type="term" value="F:cysteine desulfurase activity"/>
    <property type="evidence" value="ECO:0007669"/>
    <property type="project" value="UniProtKB-UniRule"/>
</dbReference>
<dbReference type="InterPro" id="IPR020578">
    <property type="entry name" value="Aminotrans_V_PyrdxlP_BS"/>
</dbReference>
<dbReference type="InterPro" id="IPR010240">
    <property type="entry name" value="Cys_deSase_IscS"/>
</dbReference>
<evidence type="ECO:0000256" key="5">
    <source>
        <dbReference type="ARBA" id="ARBA00022679"/>
    </source>
</evidence>
<dbReference type="UniPathway" id="UPA00266"/>
<dbReference type="SUPFAM" id="SSF53383">
    <property type="entry name" value="PLP-dependent transferases"/>
    <property type="match status" value="1"/>
</dbReference>
<feature type="binding site" evidence="13">
    <location>
        <begin position="75"/>
        <end position="76"/>
    </location>
    <ligand>
        <name>pyridoxal 5'-phosphate</name>
        <dbReference type="ChEBI" id="CHEBI:597326"/>
    </ligand>
</feature>
<comment type="subunit">
    <text evidence="13">Homodimer. Forms a heterotetramer with IscU, interacts with other sulfur acceptors.</text>
</comment>
<evidence type="ECO:0000256" key="10">
    <source>
        <dbReference type="ARBA" id="ARBA00023014"/>
    </source>
</evidence>
<evidence type="ECO:0000256" key="8">
    <source>
        <dbReference type="ARBA" id="ARBA00022898"/>
    </source>
</evidence>
<name>A0A1C4B7Y7_9GAMM</name>
<dbReference type="PANTHER" id="PTHR11601:SF34">
    <property type="entry name" value="CYSTEINE DESULFURASE"/>
    <property type="match status" value="1"/>
</dbReference>
<evidence type="ECO:0000256" key="2">
    <source>
        <dbReference type="ARBA" id="ARBA00005151"/>
    </source>
</evidence>
<dbReference type="GO" id="GO:1990221">
    <property type="term" value="C:L-cysteine desulfurase complex"/>
    <property type="evidence" value="ECO:0007669"/>
    <property type="project" value="UniProtKB-ARBA"/>
</dbReference>
<evidence type="ECO:0000256" key="3">
    <source>
        <dbReference type="ARBA" id="ARBA00006490"/>
    </source>
</evidence>
<organism evidence="16 17">
    <name type="scientific">Gilliamella bombicola</name>
    <dbReference type="NCBI Taxonomy" id="1798182"/>
    <lineage>
        <taxon>Bacteria</taxon>
        <taxon>Pseudomonadati</taxon>
        <taxon>Pseudomonadota</taxon>
        <taxon>Gammaproteobacteria</taxon>
        <taxon>Orbales</taxon>
        <taxon>Orbaceae</taxon>
        <taxon>Gilliamella</taxon>
    </lineage>
</organism>
<accession>A0A1C4B7Y7</accession>
<gene>
    <name evidence="13" type="primary">iscS</name>
    <name evidence="16" type="ORF">GA0061081_10440</name>
</gene>
<dbReference type="EMBL" id="FMAQ01000004">
    <property type="protein sequence ID" value="SCC02977.1"/>
    <property type="molecule type" value="Genomic_DNA"/>
</dbReference>
<dbReference type="PIRSF" id="PIRSF005572">
    <property type="entry name" value="NifS"/>
    <property type="match status" value="1"/>
</dbReference>
<sequence length="404" mass="44846">MKLPIYMDYAATTPVDPRVAEKMMQYLTPDGIFGNPASRSHKFGWQAEEAVDIARNQIADLIGADSREIVFTSGATEADNLAIKGAAHFNQAKGKHIITCKTEHKAVLDTCRQLEREGYEVTYLAPESNGIINLDKLAAAMRSDTTVVSIMHVNNETGVIQDIEKIGEMCRERGIVFHVDATQSVGKLPIDVTKLKVDLMSFSGHKIYGPKGIGGLYVRRKPRVRIEAQMHGGGHERGMRSGTLPVHQIVGMGEAYRIAKEEMATEMPRLLALKNRLWNGLKDIEEVYLNGSLEHSVPNILNVSFAYIEGESLMMALKDLAVSSGSACTSASLEPSYVLRALGLNDELAHSSIRFSIGRFTKEEEIDYVIKLIKESIEKLRDLSPLWEMFKDGVDLTKIKWSAH</sequence>
<proteinExistence type="inferred from homology"/>
<comment type="cofactor">
    <cofactor evidence="1 13 14">
        <name>pyridoxal 5'-phosphate</name>
        <dbReference type="ChEBI" id="CHEBI:597326"/>
    </cofactor>
</comment>
<evidence type="ECO:0000256" key="14">
    <source>
        <dbReference type="RuleBase" id="RU004504"/>
    </source>
</evidence>
<dbReference type="AlphaFoldDB" id="A0A1C4B7Y7"/>
<evidence type="ECO:0000256" key="4">
    <source>
        <dbReference type="ARBA" id="ARBA00012239"/>
    </source>
</evidence>
<evidence type="ECO:0000256" key="12">
    <source>
        <dbReference type="ARBA" id="ARBA00072125"/>
    </source>
</evidence>
<dbReference type="InterPro" id="IPR015421">
    <property type="entry name" value="PyrdxlP-dep_Trfase_major"/>
</dbReference>
<feature type="binding site" evidence="13">
    <location>
        <position position="183"/>
    </location>
    <ligand>
        <name>pyridoxal 5'-phosphate</name>
        <dbReference type="ChEBI" id="CHEBI:597326"/>
    </ligand>
</feature>
<dbReference type="NCBIfam" id="NF010611">
    <property type="entry name" value="PRK14012.1"/>
    <property type="match status" value="1"/>
</dbReference>
<dbReference type="InterPro" id="IPR015424">
    <property type="entry name" value="PyrdxlP-dep_Trfase"/>
</dbReference>
<keyword evidence="7 13" id="KW-0479">Metal-binding</keyword>
<dbReference type="InterPro" id="IPR000192">
    <property type="entry name" value="Aminotrans_V_dom"/>
</dbReference>
<feature type="domain" description="Aminotransferase class V" evidence="15">
    <location>
        <begin position="5"/>
        <end position="369"/>
    </location>
</feature>
<keyword evidence="6 13" id="KW-0001">2Fe-2S</keyword>
<evidence type="ECO:0000256" key="1">
    <source>
        <dbReference type="ARBA" id="ARBA00001933"/>
    </source>
</evidence>
<dbReference type="Proteomes" id="UP000199670">
    <property type="component" value="Unassembled WGS sequence"/>
</dbReference>
<dbReference type="STRING" id="1798182.GA0061081_10440"/>
<feature type="binding site" description="via persulfide group" evidence="13">
    <location>
        <position position="328"/>
    </location>
    <ligand>
        <name>[2Fe-2S] cluster</name>
        <dbReference type="ChEBI" id="CHEBI:190135"/>
        <note>ligand shared with IscU</note>
    </ligand>
</feature>
<dbReference type="HAMAP" id="MF_00331">
    <property type="entry name" value="Cys_desulf_IscS"/>
    <property type="match status" value="1"/>
</dbReference>
<evidence type="ECO:0000256" key="13">
    <source>
        <dbReference type="HAMAP-Rule" id="MF_00331"/>
    </source>
</evidence>
<dbReference type="EC" id="2.8.1.7" evidence="4 13"/>
<dbReference type="GO" id="GO:0030170">
    <property type="term" value="F:pyridoxal phosphate binding"/>
    <property type="evidence" value="ECO:0007669"/>
    <property type="project" value="UniProtKB-UniRule"/>
</dbReference>
<feature type="binding site" evidence="13">
    <location>
        <position position="155"/>
    </location>
    <ligand>
        <name>pyridoxal 5'-phosphate</name>
        <dbReference type="ChEBI" id="CHEBI:597326"/>
    </ligand>
</feature>
<dbReference type="NCBIfam" id="NF002806">
    <property type="entry name" value="PRK02948.1"/>
    <property type="match status" value="1"/>
</dbReference>
<comment type="similarity">
    <text evidence="3 13">Belongs to the class-V pyridoxal-phosphate-dependent aminotransferase family. NifS/IscS subfamily.</text>
</comment>
<comment type="pathway">
    <text evidence="2 13">Cofactor biosynthesis; iron-sulfur cluster biosynthesis.</text>
</comment>
<comment type="catalytic activity">
    <reaction evidence="11 13">
        <text>(sulfur carrier)-H + L-cysteine = (sulfur carrier)-SH + L-alanine</text>
        <dbReference type="Rhea" id="RHEA:43892"/>
        <dbReference type="Rhea" id="RHEA-COMP:14737"/>
        <dbReference type="Rhea" id="RHEA-COMP:14739"/>
        <dbReference type="ChEBI" id="CHEBI:29917"/>
        <dbReference type="ChEBI" id="CHEBI:35235"/>
        <dbReference type="ChEBI" id="CHEBI:57972"/>
        <dbReference type="ChEBI" id="CHEBI:64428"/>
        <dbReference type="EC" id="2.8.1.7"/>
    </reaction>
</comment>
<evidence type="ECO:0000256" key="11">
    <source>
        <dbReference type="ARBA" id="ARBA00050776"/>
    </source>
</evidence>
<evidence type="ECO:0000256" key="6">
    <source>
        <dbReference type="ARBA" id="ARBA00022714"/>
    </source>
</evidence>
<evidence type="ECO:0000256" key="9">
    <source>
        <dbReference type="ARBA" id="ARBA00023004"/>
    </source>
</evidence>